<dbReference type="AlphaFoldDB" id="A0A974BLF4"/>
<keyword evidence="3" id="KW-1185">Reference proteome</keyword>
<comment type="caution">
    <text evidence="2">The sequence shown here is derived from an EMBL/GenBank/DDBJ whole genome shotgun (WGS) entry which is preliminary data.</text>
</comment>
<sequence length="250" mass="28240">MGKNKISLKKLIIMIMIFALGLSSSVYASIPNKLPEDHKVINGQLYINGNKVTEIIQVESGITKELTIDQYILELEYGEISFDDTITLEDTSEDLGNSPLGITDDWYRYDETSNITVLRTDKRERVSTVLKNETSNPADHILSTTCVSGHSFSFNVGTGERPYIQTGAGFTWESSLSRTEEKKLTINSGMYGWWEFAPQENKTVGLFKTFSWLGELKDFKQVHAYSPKKVNNKFLDGVYYALESSKMPTN</sequence>
<organism evidence="2 3">
    <name type="scientific">Sedimentibacter hydroxybenzoicus DSM 7310</name>
    <dbReference type="NCBI Taxonomy" id="1123245"/>
    <lineage>
        <taxon>Bacteria</taxon>
        <taxon>Bacillati</taxon>
        <taxon>Bacillota</taxon>
        <taxon>Tissierellia</taxon>
        <taxon>Sedimentibacter</taxon>
    </lineage>
</organism>
<evidence type="ECO:0000256" key="1">
    <source>
        <dbReference type="SAM" id="SignalP"/>
    </source>
</evidence>
<reference evidence="2" key="1">
    <citation type="submission" date="2020-07" db="EMBL/GenBank/DDBJ databases">
        <title>Genomic analysis of a strain of Sedimentibacter Hydroxybenzoicus DSM7310.</title>
        <authorList>
            <person name="Ma S."/>
        </authorList>
    </citation>
    <scope>NUCLEOTIDE SEQUENCE</scope>
    <source>
        <strain evidence="2">DSM 7310</strain>
    </source>
</reference>
<name>A0A974BLF4_SEDHY</name>
<proteinExistence type="predicted"/>
<gene>
    <name evidence="2" type="ORF">HZF24_15360</name>
</gene>
<keyword evidence="1" id="KW-0732">Signal</keyword>
<dbReference type="Proteomes" id="UP000611629">
    <property type="component" value="Unassembled WGS sequence"/>
</dbReference>
<protein>
    <submittedName>
        <fullName evidence="2">Uncharacterized protein</fullName>
    </submittedName>
</protein>
<dbReference type="EMBL" id="JACBNQ010000023">
    <property type="protein sequence ID" value="NYB75525.1"/>
    <property type="molecule type" value="Genomic_DNA"/>
</dbReference>
<accession>A0A974BLF4</accession>
<feature type="signal peptide" evidence="1">
    <location>
        <begin position="1"/>
        <end position="28"/>
    </location>
</feature>
<feature type="chain" id="PRO_5038067296" evidence="1">
    <location>
        <begin position="29"/>
        <end position="250"/>
    </location>
</feature>
<evidence type="ECO:0000313" key="2">
    <source>
        <dbReference type="EMBL" id="NYB75525.1"/>
    </source>
</evidence>
<evidence type="ECO:0000313" key="3">
    <source>
        <dbReference type="Proteomes" id="UP000611629"/>
    </source>
</evidence>
<dbReference type="RefSeq" id="WP_179239232.1">
    <property type="nucleotide sequence ID" value="NZ_JACBNQ010000023.1"/>
</dbReference>